<feature type="signal peptide" evidence="6">
    <location>
        <begin position="1"/>
        <end position="24"/>
    </location>
</feature>
<evidence type="ECO:0000313" key="9">
    <source>
        <dbReference type="Proteomes" id="UP001229346"/>
    </source>
</evidence>
<evidence type="ECO:0000256" key="2">
    <source>
        <dbReference type="ARBA" id="ARBA00009865"/>
    </source>
</evidence>
<keyword evidence="6" id="KW-0732">Signal</keyword>
<dbReference type="CDD" id="cd18832">
    <property type="entry name" value="GH43_GsAbnA-like"/>
    <property type="match status" value="1"/>
</dbReference>
<dbReference type="Pfam" id="PF04616">
    <property type="entry name" value="Glyco_hydro_43"/>
    <property type="match status" value="1"/>
</dbReference>
<evidence type="ECO:0000256" key="1">
    <source>
        <dbReference type="ARBA" id="ARBA00004834"/>
    </source>
</evidence>
<dbReference type="Proteomes" id="UP001229346">
    <property type="component" value="Unassembled WGS sequence"/>
</dbReference>
<keyword evidence="3 5" id="KW-0378">Hydrolase</keyword>
<keyword evidence="4 5" id="KW-0326">Glycosidase</keyword>
<dbReference type="GO" id="GO:0046558">
    <property type="term" value="F:arabinan endo-1,5-alpha-L-arabinosidase activity"/>
    <property type="evidence" value="ECO:0007669"/>
    <property type="project" value="UniProtKB-EC"/>
</dbReference>
<protein>
    <submittedName>
        <fullName evidence="8">Arabinan endo-1,5-alpha-L-arabinosidase</fullName>
        <ecNumber evidence="8">3.2.1.99</ecNumber>
    </submittedName>
</protein>
<evidence type="ECO:0000256" key="4">
    <source>
        <dbReference type="ARBA" id="ARBA00023295"/>
    </source>
</evidence>
<dbReference type="SUPFAM" id="SSF75005">
    <property type="entry name" value="Arabinanase/levansucrase/invertase"/>
    <property type="match status" value="1"/>
</dbReference>
<dbReference type="Gene3D" id="2.115.10.20">
    <property type="entry name" value="Glycosyl hydrolase domain, family 43"/>
    <property type="match status" value="1"/>
</dbReference>
<feature type="chain" id="PRO_5046748261" evidence="6">
    <location>
        <begin position="25"/>
        <end position="509"/>
    </location>
</feature>
<dbReference type="InterPro" id="IPR032291">
    <property type="entry name" value="Abn2_C"/>
</dbReference>
<dbReference type="InterPro" id="IPR006710">
    <property type="entry name" value="Glyco_hydro_43"/>
</dbReference>
<sequence length="509" mass="55239">MKKRTALIASVCVLALMSACSDNGGGNRIGNNNTNSPAPSITPGADTAANNLKAVTEAEPTFKNASVHDPSIIKVGDTFYVFGSHLAVAKSTDLMNWEQLNSSVYDENPIIPNVTKEISEGLEWAETDTFWAGDVIQLADGKFYMYYSMCKGDSPRSALGIAVADKVEGPYTDKGLILKSGMWNDLGADGTVYDATVHPNVVDPNVFFDKDGILWMVYGSYSGGIFIMKLDPATGLPLEGQGYGKKLLGNNHSRIEAPYIQYVEETGYYYLYLSYGGLDSTGGYNIRVARSENPDGPYVDSEGKAMIDAYGAFGTFFDDLSIAPYGAKLMGNFQFDNVDGEIANIGTGYVSPGHNSVYYDAELNKNFIIFHTRFPSRGEGHEVRVHQLLMNTEGWPVVAPHRYAGEKAEKVTAEKVIGAYKFVNHGKDITADVKAAALIELQKDGKITGSVSGSWKSTGDYTVELTIDGTVYNGVFLRQWDEGTLSYVMTFSALSAEGVAVWGSHVSKE</sequence>
<comment type="similarity">
    <text evidence="2 5">Belongs to the glycosyl hydrolase 43 family.</text>
</comment>
<dbReference type="Pfam" id="PF16369">
    <property type="entry name" value="GH43_C"/>
    <property type="match status" value="1"/>
</dbReference>
<name>A0ABT9U521_PAEHA</name>
<evidence type="ECO:0000313" key="8">
    <source>
        <dbReference type="EMBL" id="MDQ0114735.1"/>
    </source>
</evidence>
<dbReference type="PANTHER" id="PTHR43301:SF3">
    <property type="entry name" value="ARABINAN ENDO-1,5-ALPHA-L-ARABINOSIDASE A-RELATED"/>
    <property type="match status" value="1"/>
</dbReference>
<dbReference type="InterPro" id="IPR050727">
    <property type="entry name" value="GH43_arabinanases"/>
</dbReference>
<keyword evidence="9" id="KW-1185">Reference proteome</keyword>
<organism evidence="8 9">
    <name type="scientific">Paenibacillus harenae</name>
    <dbReference type="NCBI Taxonomy" id="306543"/>
    <lineage>
        <taxon>Bacteria</taxon>
        <taxon>Bacillati</taxon>
        <taxon>Bacillota</taxon>
        <taxon>Bacilli</taxon>
        <taxon>Bacillales</taxon>
        <taxon>Paenibacillaceae</taxon>
        <taxon>Paenibacillus</taxon>
    </lineage>
</organism>
<dbReference type="EMBL" id="JAUSSU010000008">
    <property type="protein sequence ID" value="MDQ0114735.1"/>
    <property type="molecule type" value="Genomic_DNA"/>
</dbReference>
<comment type="pathway">
    <text evidence="1">Glycan metabolism; L-arabinan degradation.</text>
</comment>
<dbReference type="Gene3D" id="2.40.128.10">
    <property type="match status" value="1"/>
</dbReference>
<feature type="domain" description="Extracellular endo-alpha-(1-&gt;5)-L-arabinanase C-terminal" evidence="7">
    <location>
        <begin position="400"/>
        <end position="503"/>
    </location>
</feature>
<evidence type="ECO:0000256" key="5">
    <source>
        <dbReference type="RuleBase" id="RU361187"/>
    </source>
</evidence>
<proteinExistence type="inferred from homology"/>
<evidence type="ECO:0000256" key="3">
    <source>
        <dbReference type="ARBA" id="ARBA00022801"/>
    </source>
</evidence>
<dbReference type="PROSITE" id="PS51257">
    <property type="entry name" value="PROKAR_LIPOPROTEIN"/>
    <property type="match status" value="1"/>
</dbReference>
<dbReference type="InterPro" id="IPR023296">
    <property type="entry name" value="Glyco_hydro_beta-prop_sf"/>
</dbReference>
<evidence type="ECO:0000256" key="6">
    <source>
        <dbReference type="SAM" id="SignalP"/>
    </source>
</evidence>
<evidence type="ECO:0000259" key="7">
    <source>
        <dbReference type="Pfam" id="PF16369"/>
    </source>
</evidence>
<reference evidence="8 9" key="1">
    <citation type="submission" date="2023-07" db="EMBL/GenBank/DDBJ databases">
        <title>Sorghum-associated microbial communities from plants grown in Nebraska, USA.</title>
        <authorList>
            <person name="Schachtman D."/>
        </authorList>
    </citation>
    <scope>NUCLEOTIDE SEQUENCE [LARGE SCALE GENOMIC DNA]</scope>
    <source>
        <strain evidence="8 9">CC482</strain>
    </source>
</reference>
<gene>
    <name evidence="8" type="ORF">J2T15_004191</name>
</gene>
<comment type="caution">
    <text evidence="8">The sequence shown here is derived from an EMBL/GenBank/DDBJ whole genome shotgun (WGS) entry which is preliminary data.</text>
</comment>
<dbReference type="PANTHER" id="PTHR43301">
    <property type="entry name" value="ARABINAN ENDO-1,5-ALPHA-L-ARABINOSIDASE"/>
    <property type="match status" value="1"/>
</dbReference>
<dbReference type="EC" id="3.2.1.99" evidence="8"/>
<accession>A0ABT9U521</accession>